<keyword evidence="2" id="KW-0732">Signal</keyword>
<dbReference type="RefSeq" id="WP_170198981.1">
    <property type="nucleotide sequence ID" value="NZ_BMPV01000002.1"/>
</dbReference>
<feature type="compositionally biased region" description="Low complexity" evidence="1">
    <location>
        <begin position="163"/>
        <end position="193"/>
    </location>
</feature>
<reference evidence="3 4" key="1">
    <citation type="submission" date="2019-06" db="EMBL/GenBank/DDBJ databases">
        <title>Sequencing the genomes of 1000 actinobacteria strains.</title>
        <authorList>
            <person name="Klenk H.-P."/>
        </authorList>
    </citation>
    <scope>NUCLEOTIDE SEQUENCE [LARGE SCALE GENOMIC DNA]</scope>
    <source>
        <strain evidence="3 4">DSM 43186</strain>
    </source>
</reference>
<accession>A0A543IQ14</accession>
<name>A0A543IQ14_9ACTN</name>
<organism evidence="3 4">
    <name type="scientific">Thermopolyspora flexuosa</name>
    <dbReference type="NCBI Taxonomy" id="103836"/>
    <lineage>
        <taxon>Bacteria</taxon>
        <taxon>Bacillati</taxon>
        <taxon>Actinomycetota</taxon>
        <taxon>Actinomycetes</taxon>
        <taxon>Streptosporangiales</taxon>
        <taxon>Streptosporangiaceae</taxon>
        <taxon>Thermopolyspora</taxon>
    </lineage>
</organism>
<feature type="chain" id="PRO_5038664261" evidence="2">
    <location>
        <begin position="24"/>
        <end position="459"/>
    </location>
</feature>
<proteinExistence type="predicted"/>
<gene>
    <name evidence="3" type="ORF">FHX40_4820</name>
</gene>
<dbReference type="EMBL" id="VFPQ01000002">
    <property type="protein sequence ID" value="TQM72667.1"/>
    <property type="molecule type" value="Genomic_DNA"/>
</dbReference>
<evidence type="ECO:0000256" key="2">
    <source>
        <dbReference type="SAM" id="SignalP"/>
    </source>
</evidence>
<keyword evidence="4" id="KW-1185">Reference proteome</keyword>
<feature type="compositionally biased region" description="Gly residues" evidence="1">
    <location>
        <begin position="423"/>
        <end position="448"/>
    </location>
</feature>
<evidence type="ECO:0000313" key="4">
    <source>
        <dbReference type="Proteomes" id="UP000319213"/>
    </source>
</evidence>
<comment type="caution">
    <text evidence="3">The sequence shown here is derived from an EMBL/GenBank/DDBJ whole genome shotgun (WGS) entry which is preliminary data.</text>
</comment>
<feature type="compositionally biased region" description="Low complexity" evidence="1">
    <location>
        <begin position="226"/>
        <end position="276"/>
    </location>
</feature>
<dbReference type="PROSITE" id="PS51257">
    <property type="entry name" value="PROKAR_LIPOPROTEIN"/>
    <property type="match status" value="1"/>
</dbReference>
<protein>
    <submittedName>
        <fullName evidence="3">Uncharacterized protein</fullName>
    </submittedName>
</protein>
<feature type="region of interest" description="Disordered" evidence="1">
    <location>
        <begin position="219"/>
        <end position="276"/>
    </location>
</feature>
<evidence type="ECO:0000313" key="3">
    <source>
        <dbReference type="EMBL" id="TQM72667.1"/>
    </source>
</evidence>
<evidence type="ECO:0000256" key="1">
    <source>
        <dbReference type="SAM" id="MobiDB-lite"/>
    </source>
</evidence>
<feature type="region of interest" description="Disordered" evidence="1">
    <location>
        <begin position="150"/>
        <end position="204"/>
    </location>
</feature>
<feature type="signal peptide" evidence="2">
    <location>
        <begin position="1"/>
        <end position="23"/>
    </location>
</feature>
<feature type="region of interest" description="Disordered" evidence="1">
    <location>
        <begin position="376"/>
        <end position="459"/>
    </location>
</feature>
<feature type="compositionally biased region" description="Low complexity" evidence="1">
    <location>
        <begin position="388"/>
        <end position="422"/>
    </location>
</feature>
<dbReference type="AlphaFoldDB" id="A0A543IQ14"/>
<dbReference type="Proteomes" id="UP000319213">
    <property type="component" value="Unassembled WGS sequence"/>
</dbReference>
<sequence length="459" mass="44686">MRPDLRRRVTPALLTALGVAVLAGCSSRTESPSQFSAGDGSAAGTAVAVTVECPKVADALPSVRVSNAVRRTVARNLGVLEIQVADANRRLAQTVGDQNAAAAQQAVLTTLTNQRTVTIERIANALSGVTLPQNLADLAACTLRNGGTVDPAPTGSAAPTANPTDGAAPTETAAPTTGATPTDAPAAPGGDTTVPTQPAPDPSATAGAVELTVANAAAEPAPFRNPSATATAVPTATATQAPEATPSPTATGTASPSASATPTGTGTATPTPAPTGSRLLACPSVADQIVIPRDVRSAVALELGLMELQAATVNARLATTQSQADQDALLQRLAQERTRNLARIATLLDRSGGQVTGDLNSLAACELNNGGVLEDNGNNAGNGGGGAPAPSDTPAPADTATPADTAAPAPTGTATPARTQAPGGDGSGGNGGAAGSGGNDGTGDGSGGDVWFEDSGTGH</sequence>